<evidence type="ECO:0000256" key="2">
    <source>
        <dbReference type="ARBA" id="ARBA00009773"/>
    </source>
</evidence>
<feature type="transmembrane region" description="Helical" evidence="7">
    <location>
        <begin position="649"/>
        <end position="669"/>
    </location>
</feature>
<dbReference type="AlphaFoldDB" id="A0A7C9AS48"/>
<feature type="compositionally biased region" description="Low complexity" evidence="6">
    <location>
        <begin position="11"/>
        <end position="21"/>
    </location>
</feature>
<name>A0A7C9AS48_OPUST</name>
<feature type="region of interest" description="Disordered" evidence="6">
    <location>
        <begin position="1"/>
        <end position="59"/>
    </location>
</feature>
<feature type="transmembrane region" description="Helical" evidence="7">
    <location>
        <begin position="157"/>
        <end position="181"/>
    </location>
</feature>
<reference evidence="8" key="2">
    <citation type="submission" date="2020-07" db="EMBL/GenBank/DDBJ databases">
        <authorList>
            <person name="Vera ALvarez R."/>
            <person name="Arias-Moreno D.M."/>
            <person name="Jimenez-Jacinto V."/>
            <person name="Jimenez-Bremont J.F."/>
            <person name="Swaminathan K."/>
            <person name="Moose S.P."/>
            <person name="Guerrero-Gonzalez M.L."/>
            <person name="Marino-Ramirez L."/>
            <person name="Landsman D."/>
            <person name="Rodriguez-Kessler M."/>
            <person name="Delgado-Sanchez P."/>
        </authorList>
    </citation>
    <scope>NUCLEOTIDE SEQUENCE</scope>
    <source>
        <tissue evidence="8">Cladode</tissue>
    </source>
</reference>
<proteinExistence type="inferred from homology"/>
<feature type="compositionally biased region" description="Polar residues" evidence="6">
    <location>
        <begin position="1"/>
        <end position="10"/>
    </location>
</feature>
<feature type="transmembrane region" description="Helical" evidence="7">
    <location>
        <begin position="272"/>
        <end position="300"/>
    </location>
</feature>
<feature type="transmembrane region" description="Helical" evidence="7">
    <location>
        <begin position="355"/>
        <end position="375"/>
    </location>
</feature>
<dbReference type="EMBL" id="GISG01261235">
    <property type="protein sequence ID" value="MBA4673956.1"/>
    <property type="molecule type" value="Transcribed_RNA"/>
</dbReference>
<evidence type="ECO:0000256" key="5">
    <source>
        <dbReference type="ARBA" id="ARBA00023136"/>
    </source>
</evidence>
<evidence type="ECO:0000256" key="6">
    <source>
        <dbReference type="SAM" id="MobiDB-lite"/>
    </source>
</evidence>
<feature type="transmembrane region" description="Helical" evidence="7">
    <location>
        <begin position="520"/>
        <end position="553"/>
    </location>
</feature>
<dbReference type="InterPro" id="IPR002549">
    <property type="entry name" value="AI-2E-like"/>
</dbReference>
<accession>A0A7C9AS48</accession>
<dbReference type="GO" id="GO:0016020">
    <property type="term" value="C:membrane"/>
    <property type="evidence" value="ECO:0007669"/>
    <property type="project" value="UniProtKB-SubCell"/>
</dbReference>
<protein>
    <submittedName>
        <fullName evidence="8">Uncharacterized protein</fullName>
    </submittedName>
</protein>
<evidence type="ECO:0000313" key="8">
    <source>
        <dbReference type="EMBL" id="MBA4673956.1"/>
    </source>
</evidence>
<evidence type="ECO:0000256" key="3">
    <source>
        <dbReference type="ARBA" id="ARBA00022692"/>
    </source>
</evidence>
<evidence type="ECO:0000256" key="1">
    <source>
        <dbReference type="ARBA" id="ARBA00004141"/>
    </source>
</evidence>
<comment type="similarity">
    <text evidence="2">Belongs to the autoinducer-2 exporter (AI-2E) (TC 2.A.86) family.</text>
</comment>
<dbReference type="PANTHER" id="PTHR21716:SF72">
    <property type="entry name" value="TRANSMEMBRANE PROTEIN C9ORF5 PROTEIN"/>
    <property type="match status" value="1"/>
</dbReference>
<keyword evidence="3 7" id="KW-0812">Transmembrane</keyword>
<evidence type="ECO:0000256" key="7">
    <source>
        <dbReference type="SAM" id="Phobius"/>
    </source>
</evidence>
<reference evidence="8" key="1">
    <citation type="journal article" date="2013" name="J. Plant Res.">
        <title>Effect of fungi and light on seed germination of three Opuntia species from semiarid lands of central Mexico.</title>
        <authorList>
            <person name="Delgado-Sanchez P."/>
            <person name="Jimenez-Bremont J.F."/>
            <person name="Guerrero-Gonzalez Mde L."/>
            <person name="Flores J."/>
        </authorList>
    </citation>
    <scope>NUCLEOTIDE SEQUENCE</scope>
    <source>
        <tissue evidence="8">Cladode</tissue>
    </source>
</reference>
<evidence type="ECO:0000256" key="4">
    <source>
        <dbReference type="ARBA" id="ARBA00022989"/>
    </source>
</evidence>
<keyword evidence="4 7" id="KW-1133">Transmembrane helix</keyword>
<keyword evidence="5 7" id="KW-0472">Membrane</keyword>
<comment type="subcellular location">
    <subcellularLocation>
        <location evidence="1">Membrane</location>
        <topology evidence="1">Multi-pass membrane protein</topology>
    </subcellularLocation>
</comment>
<feature type="region of interest" description="Disordered" evidence="6">
    <location>
        <begin position="96"/>
        <end position="147"/>
    </location>
</feature>
<dbReference type="PANTHER" id="PTHR21716">
    <property type="entry name" value="TRANSMEMBRANE PROTEIN"/>
    <property type="match status" value="1"/>
</dbReference>
<feature type="transmembrane region" description="Helical" evidence="7">
    <location>
        <begin position="615"/>
        <end position="637"/>
    </location>
</feature>
<feature type="compositionally biased region" description="Polar residues" evidence="6">
    <location>
        <begin position="96"/>
        <end position="120"/>
    </location>
</feature>
<feature type="transmembrane region" description="Helical" evidence="7">
    <location>
        <begin position="585"/>
        <end position="608"/>
    </location>
</feature>
<feature type="transmembrane region" description="Helical" evidence="7">
    <location>
        <begin position="681"/>
        <end position="699"/>
    </location>
</feature>
<sequence>MSSIPCSVTQSGSLNSKSSNHLSKEMPNSEPCADLQPRELGGIEIPEAAEEGASSCTPETTSEPCSFSMACNPSCGLDLASKSSILSRKAMSRTASFRRSELSSPDAENSAQNASESYTTAMPPGAEESNVSSIAESSETRSRQSHAQRAYPGEAQMWLAGYVTLAQVALVFVTLLLYGFFKLLEEYLRPIMWAAVCSIPLRGIQETLLEFWSEPLKTGLIGTIMAVPVAVLRACLGTIIDARDVISCVLCSEKLKEVRPEKNGFLRLVRRLVSFSLFVFAYEHIGRFGALTLIGLGFMFSSNVPSSTISAVSTLRSDSFSLRSNTCSSQNSYKLHIDMISKLISRWILSRLKTILAIGLILGMIIGSIGGMMVFSYKIGAEGKDAVISIKSHIEESKYAEKFGIKKWVYESNAMELMDWYTSECYETLLQQIDNFASTYNLSELIEVIKQFVITPNTDFPQNFSIPVSPPHETKYTLKLRNLMERPVLDKAKCFATQGMNLSFQILASSKFILDGSAHFLLYIGQSIVSGAAGLMHLLIKSTVFFWVLYYLLTSESGEVTEQIMRVVPISKPIKDKCVNSLNNAISGVLLATAEIAFFQGCFTWLLCRLFSTHFVYVSTLLAFISPLLPIFPPWLATLPGALELVLNGRYVFAISFCTTHIAVMDYAASEIAECVPGYSTYLTGASIIGGITLFPSALEGAIMGPLITTVVIALKDLYTEFVLNEPKEKSK</sequence>
<organism evidence="8">
    <name type="scientific">Opuntia streptacantha</name>
    <name type="common">Prickly pear cactus</name>
    <name type="synonym">Opuntia cardona</name>
    <dbReference type="NCBI Taxonomy" id="393608"/>
    <lineage>
        <taxon>Eukaryota</taxon>
        <taxon>Viridiplantae</taxon>
        <taxon>Streptophyta</taxon>
        <taxon>Embryophyta</taxon>
        <taxon>Tracheophyta</taxon>
        <taxon>Spermatophyta</taxon>
        <taxon>Magnoliopsida</taxon>
        <taxon>eudicotyledons</taxon>
        <taxon>Gunneridae</taxon>
        <taxon>Pentapetalae</taxon>
        <taxon>Caryophyllales</taxon>
        <taxon>Cactineae</taxon>
        <taxon>Cactaceae</taxon>
        <taxon>Opuntioideae</taxon>
        <taxon>Opuntia</taxon>
    </lineage>
</organism>